<dbReference type="SMART" id="SM00249">
    <property type="entry name" value="PHD"/>
    <property type="match status" value="1"/>
</dbReference>
<evidence type="ECO:0000313" key="7">
    <source>
        <dbReference type="EMBL" id="RUO95528.1"/>
    </source>
</evidence>
<dbReference type="GO" id="GO:0032221">
    <property type="term" value="C:Rpd3S complex"/>
    <property type="evidence" value="ECO:0007669"/>
    <property type="project" value="TreeGrafter"/>
</dbReference>
<evidence type="ECO:0000256" key="4">
    <source>
        <dbReference type="PROSITE-ProRule" id="PRU00146"/>
    </source>
</evidence>
<dbReference type="InterPro" id="IPR013083">
    <property type="entry name" value="Znf_RING/FYVE/PHD"/>
</dbReference>
<reference evidence="7 8" key="1">
    <citation type="journal article" date="2018" name="New Phytol.">
        <title>Phylogenomics of Endogonaceae and evolution of mycorrhizas within Mucoromycota.</title>
        <authorList>
            <person name="Chang Y."/>
            <person name="Desiro A."/>
            <person name="Na H."/>
            <person name="Sandor L."/>
            <person name="Lipzen A."/>
            <person name="Clum A."/>
            <person name="Barry K."/>
            <person name="Grigoriev I.V."/>
            <person name="Martin F.M."/>
            <person name="Stajich J.E."/>
            <person name="Smith M.E."/>
            <person name="Bonito G."/>
            <person name="Spatafora J.W."/>
        </authorList>
    </citation>
    <scope>NUCLEOTIDE SEQUENCE [LARGE SCALE GENOMIC DNA]</scope>
    <source>
        <strain evidence="7 8">GMNB39</strain>
    </source>
</reference>
<dbReference type="Pfam" id="PF00628">
    <property type="entry name" value="PHD"/>
    <property type="match status" value="1"/>
</dbReference>
<evidence type="ECO:0000256" key="1">
    <source>
        <dbReference type="ARBA" id="ARBA00022723"/>
    </source>
</evidence>
<evidence type="ECO:0000256" key="3">
    <source>
        <dbReference type="ARBA" id="ARBA00022833"/>
    </source>
</evidence>
<dbReference type="InterPro" id="IPR052819">
    <property type="entry name" value="Chromatin_regulatory_protein"/>
</dbReference>
<dbReference type="InterPro" id="IPR001965">
    <property type="entry name" value="Znf_PHD"/>
</dbReference>
<keyword evidence="1" id="KW-0479">Metal-binding</keyword>
<dbReference type="PANTHER" id="PTHR47636">
    <property type="entry name" value="TRANSCRIPTIONAL REGULATORY PROTEIN RCO1"/>
    <property type="match status" value="1"/>
</dbReference>
<proteinExistence type="predicted"/>
<dbReference type="Proteomes" id="UP000268093">
    <property type="component" value="Unassembled WGS sequence"/>
</dbReference>
<gene>
    <name evidence="7" type="ORF">BC936DRAFT_143831</name>
</gene>
<dbReference type="SUPFAM" id="SSF57903">
    <property type="entry name" value="FYVE/PHD zinc finger"/>
    <property type="match status" value="1"/>
</dbReference>
<keyword evidence="2 4" id="KW-0863">Zinc-finger</keyword>
<dbReference type="OrthoDB" id="5876363at2759"/>
<name>A0A432ZYJ9_9FUNG</name>
<evidence type="ECO:0000256" key="2">
    <source>
        <dbReference type="ARBA" id="ARBA00022771"/>
    </source>
</evidence>
<keyword evidence="8" id="KW-1185">Reference proteome</keyword>
<dbReference type="Gene3D" id="3.30.40.10">
    <property type="entry name" value="Zinc/RING finger domain, C3HC4 (zinc finger)"/>
    <property type="match status" value="1"/>
</dbReference>
<organism evidence="7 8">
    <name type="scientific">Jimgerdemannia flammicorona</name>
    <dbReference type="NCBI Taxonomy" id="994334"/>
    <lineage>
        <taxon>Eukaryota</taxon>
        <taxon>Fungi</taxon>
        <taxon>Fungi incertae sedis</taxon>
        <taxon>Mucoromycota</taxon>
        <taxon>Mucoromycotina</taxon>
        <taxon>Endogonomycetes</taxon>
        <taxon>Endogonales</taxon>
        <taxon>Endogonaceae</taxon>
        <taxon>Jimgerdemannia</taxon>
    </lineage>
</organism>
<dbReference type="GO" id="GO:0006357">
    <property type="term" value="P:regulation of transcription by RNA polymerase II"/>
    <property type="evidence" value="ECO:0007669"/>
    <property type="project" value="TreeGrafter"/>
</dbReference>
<dbReference type="CDD" id="cd15534">
    <property type="entry name" value="PHD2_PHF12_Rco1"/>
    <property type="match status" value="1"/>
</dbReference>
<feature type="domain" description="PHD-type" evidence="6">
    <location>
        <begin position="26"/>
        <end position="78"/>
    </location>
</feature>
<dbReference type="AlphaFoldDB" id="A0A432ZYJ9"/>
<dbReference type="PROSITE" id="PS50016">
    <property type="entry name" value="ZF_PHD_2"/>
    <property type="match status" value="1"/>
</dbReference>
<dbReference type="EMBL" id="RBNI01028834">
    <property type="protein sequence ID" value="RUO95528.1"/>
    <property type="molecule type" value="Genomic_DNA"/>
</dbReference>
<dbReference type="InterPro" id="IPR011011">
    <property type="entry name" value="Znf_FYVE_PHD"/>
</dbReference>
<dbReference type="GO" id="GO:0008270">
    <property type="term" value="F:zinc ion binding"/>
    <property type="evidence" value="ECO:0007669"/>
    <property type="project" value="UniProtKB-KW"/>
</dbReference>
<evidence type="ECO:0000313" key="8">
    <source>
        <dbReference type="Proteomes" id="UP000268093"/>
    </source>
</evidence>
<feature type="region of interest" description="Disordered" evidence="5">
    <location>
        <begin position="84"/>
        <end position="104"/>
    </location>
</feature>
<accession>A0A432ZYJ9</accession>
<comment type="caution">
    <text evidence="7">The sequence shown here is derived from an EMBL/GenBank/DDBJ whole genome shotgun (WGS) entry which is preliminary data.</text>
</comment>
<evidence type="ECO:0000259" key="6">
    <source>
        <dbReference type="PROSITE" id="PS50016"/>
    </source>
</evidence>
<dbReference type="InterPro" id="IPR019787">
    <property type="entry name" value="Znf_PHD-finger"/>
</dbReference>
<dbReference type="PANTHER" id="PTHR47636:SF1">
    <property type="entry name" value="TRANSCRIPTIONAL REGULATORY PROTEIN RCO1"/>
    <property type="match status" value="1"/>
</dbReference>
<evidence type="ECO:0000256" key="5">
    <source>
        <dbReference type="SAM" id="MobiDB-lite"/>
    </source>
</evidence>
<protein>
    <recommendedName>
        <fullName evidence="6">PHD-type domain-containing protein</fullName>
    </recommendedName>
</protein>
<sequence>MFLTHSKNGLAEEPDYARLKDKNGRVILCYKCGKSALKGPIIPCDHCTLYWHMDCLDPPMTNPPSQLKKWMCPNHVEHALPKKRKRKDTVIVDPQDPYNVPNDGNIEVVNEPEETETEGEEEKTWQRGRLEELSYGGVTYRLPERAIKLNFMESIRRLV</sequence>
<keyword evidence="3" id="KW-0862">Zinc</keyword>